<comment type="caution">
    <text evidence="2">The sequence shown here is derived from an EMBL/GenBank/DDBJ whole genome shotgun (WGS) entry which is preliminary data.</text>
</comment>
<dbReference type="InterPro" id="IPR003459">
    <property type="entry name" value="Borrelia_plasmid_OrfA"/>
</dbReference>
<proteinExistence type="predicted"/>
<evidence type="ECO:0000313" key="2">
    <source>
        <dbReference type="EMBL" id="MBB6208373.1"/>
    </source>
</evidence>
<protein>
    <recommendedName>
        <fullName evidence="4">Peptide transporter</fullName>
    </recommendedName>
</protein>
<keyword evidence="1" id="KW-0175">Coiled coil</keyword>
<feature type="coiled-coil region" evidence="1">
    <location>
        <begin position="251"/>
        <end position="293"/>
    </location>
</feature>
<evidence type="ECO:0000313" key="3">
    <source>
        <dbReference type="Proteomes" id="UP000575983"/>
    </source>
</evidence>
<dbReference type="AlphaFoldDB" id="A0A7W9ZBD8"/>
<dbReference type="EMBL" id="JACHFC010000004">
    <property type="protein sequence ID" value="MBB6208373.1"/>
    <property type="molecule type" value="Genomic_DNA"/>
</dbReference>
<dbReference type="RefSeq" id="WP_184107751.1">
    <property type="nucleotide sequence ID" value="NZ_CP124053.1"/>
</dbReference>
<sequence>MKTLNQKSPNTTKRVKKTTMNFQHNLIVLISTLNFVNLNFKKYTQKNILYFLNKNLERNKQKPIKLKTLQNYLYILEKKFKVTLNYCKHLGKNSGSETYYKLKYEKEKCYLIINTYFKEKIINKINEFTQRIKKFNQINSSVKWECINNNNNIYKYKEYRNIHKNSKKTKNNEIIKKYLSKCNFKTEIPALIMNLEATKSIKIYHLRNLKHIENDLKEIDPKSIEKHISRAIKENVNNPGYLCKFFKNSGYRRIINKIKKTEKKCKNKKEILKKILEAKIKELENEQYKKEDLEKFFSKTYEIYKIKPHFIIEHKKYPDLENLIKKAKTELPKIQDKMIKLKSIKNNIFSILLEQLRHKVDNDKLVPTLKKFIENEPDLKYSKVFDNSYYNNLIKIVS</sequence>
<name>A0A7W9ZBD8_9SPIR</name>
<keyword evidence="3" id="KW-1185">Reference proteome</keyword>
<dbReference type="Proteomes" id="UP000575983">
    <property type="component" value="Unassembled WGS sequence"/>
</dbReference>
<evidence type="ECO:0000256" key="1">
    <source>
        <dbReference type="SAM" id="Coils"/>
    </source>
</evidence>
<accession>A0A7W9ZBD8</accession>
<gene>
    <name evidence="2" type="ORF">HNQ06_000903</name>
</gene>
<evidence type="ECO:0008006" key="4">
    <source>
        <dbReference type="Google" id="ProtNLM"/>
    </source>
</evidence>
<organism evidence="2 3">
    <name type="scientific">Borreliella lanei</name>
    <dbReference type="NCBI Taxonomy" id="373540"/>
    <lineage>
        <taxon>Bacteria</taxon>
        <taxon>Pseudomonadati</taxon>
        <taxon>Spirochaetota</taxon>
        <taxon>Spirochaetia</taxon>
        <taxon>Spirochaetales</taxon>
        <taxon>Borreliaceae</taxon>
        <taxon>Borreliella</taxon>
    </lineage>
</organism>
<reference evidence="2 3" key="1">
    <citation type="submission" date="2020-08" db="EMBL/GenBank/DDBJ databases">
        <title>Genomic Encyclopedia of Type Strains, Phase IV (KMG-IV): sequencing the most valuable type-strain genomes for metagenomic binning, comparative biology and taxonomic classification.</title>
        <authorList>
            <person name="Goeker M."/>
        </authorList>
    </citation>
    <scope>NUCLEOTIDE SEQUENCE [LARGE SCALE GENOMIC DNA]</scope>
    <source>
        <strain evidence="2 3">DSM 17992</strain>
    </source>
</reference>
<dbReference type="Pfam" id="PF02414">
    <property type="entry name" value="Borrelia_orfA"/>
    <property type="match status" value="1"/>
</dbReference>